<feature type="domain" description="Glycosyltransferase 2-like" evidence="14">
    <location>
        <begin position="192"/>
        <end position="389"/>
    </location>
</feature>
<evidence type="ECO:0000256" key="3">
    <source>
        <dbReference type="ARBA" id="ARBA00009337"/>
    </source>
</evidence>
<feature type="transmembrane region" description="Helical" evidence="13">
    <location>
        <begin position="414"/>
        <end position="434"/>
    </location>
</feature>
<dbReference type="Proteomes" id="UP001595443">
    <property type="component" value="Unassembled WGS sequence"/>
</dbReference>
<dbReference type="RefSeq" id="WP_377833307.1">
    <property type="nucleotide sequence ID" value="NZ_JBHRSK010000007.1"/>
</dbReference>
<protein>
    <recommendedName>
        <fullName evidence="4">Glucans biosynthesis glucosyltransferase H</fullName>
    </recommendedName>
</protein>
<evidence type="ECO:0000313" key="15">
    <source>
        <dbReference type="EMBL" id="MFC2968609.1"/>
    </source>
</evidence>
<dbReference type="Pfam" id="PF13632">
    <property type="entry name" value="Glyco_trans_2_3"/>
    <property type="match status" value="1"/>
</dbReference>
<dbReference type="NCBIfam" id="NF003959">
    <property type="entry name" value="PRK05454.2-2"/>
    <property type="match status" value="1"/>
</dbReference>
<dbReference type="Gene3D" id="3.90.550.10">
    <property type="entry name" value="Spore Coat Polysaccharide Biosynthesis Protein SpsA, Chain A"/>
    <property type="match status" value="1"/>
</dbReference>
<dbReference type="SUPFAM" id="SSF53448">
    <property type="entry name" value="Nucleotide-diphospho-sugar transferases"/>
    <property type="match status" value="1"/>
</dbReference>
<dbReference type="EMBL" id="JBHRSK010000007">
    <property type="protein sequence ID" value="MFC2968609.1"/>
    <property type="molecule type" value="Genomic_DNA"/>
</dbReference>
<keyword evidence="5" id="KW-1003">Cell membrane</keyword>
<feature type="transmembrane region" description="Helical" evidence="13">
    <location>
        <begin position="358"/>
        <end position="388"/>
    </location>
</feature>
<evidence type="ECO:0000256" key="5">
    <source>
        <dbReference type="ARBA" id="ARBA00022475"/>
    </source>
</evidence>
<keyword evidence="6" id="KW-0997">Cell inner membrane</keyword>
<gene>
    <name evidence="15" type="primary">mdoH</name>
    <name evidence="15" type="ORF">ACFOES_10940</name>
</gene>
<evidence type="ECO:0000256" key="2">
    <source>
        <dbReference type="ARBA" id="ARBA00005001"/>
    </source>
</evidence>
<sequence length="614" mass="65063">MPRRLPADGATRRARGLALAFAAAAGLGACVLILLASDTDGVDAVDLLRAALILVTTLWLAWGAAQALLGLAGGRSPAPSPPPGPEWHPGSRTAVLVPICNEDPVATFARIAAMDASLAAEGLTGHVGFAVLSDSRDEAIATRERYWFARLLAERDGHGRMFYRRRASNEGRKAGNIEDFIRHSGAAYDFAVILDADSLMEGATIAEMIRRMEAEPRLGLLQTLPQITGARSLFGRAMQFSAAFHAPVFARGLARMQGPTGPFWGHNAIVRIRAFAESCGLPELSGPPPFGGCVLSHDYVEAALLARAGWTVRLDDDLGGSYEEGPENLIAFARRDRRWCQGNLQHIRLLAAPGLRGWSCFVFLQGILSYLAAPLWGAFLVVSVLAVLTPHRPNYFPLPHQLFPVFPDDRTTEIVGLAIGVVGLLLLPKLLIWLKAAWDGRAAGFGGGVRALASCLAELLFSALTAPVMLMFQSRAVAQVVAGHDGGWPANQRGEGRLSWSEAWAAGGWITLTGAGGLAALYVFLPGLVVWLTPVFAPMLLAVPIIALGSRPLAPPLFATPVETAPSPVIHASAATLQAWRAAEAPGTSPNAGQGNGLGRPLELRDAEGCCEGS</sequence>
<keyword evidence="9 13" id="KW-0812">Transmembrane</keyword>
<keyword evidence="8 15" id="KW-0808">Transferase</keyword>
<evidence type="ECO:0000256" key="4">
    <source>
        <dbReference type="ARBA" id="ARBA00020585"/>
    </source>
</evidence>
<evidence type="ECO:0000256" key="8">
    <source>
        <dbReference type="ARBA" id="ARBA00022679"/>
    </source>
</evidence>
<dbReference type="InterPro" id="IPR029044">
    <property type="entry name" value="Nucleotide-diphossugar_trans"/>
</dbReference>
<feature type="region of interest" description="Disordered" evidence="12">
    <location>
        <begin position="581"/>
        <end position="614"/>
    </location>
</feature>
<evidence type="ECO:0000313" key="16">
    <source>
        <dbReference type="Proteomes" id="UP001595443"/>
    </source>
</evidence>
<evidence type="ECO:0000256" key="13">
    <source>
        <dbReference type="SAM" id="Phobius"/>
    </source>
</evidence>
<accession>A0ABV7AGX1</accession>
<evidence type="ECO:0000259" key="14">
    <source>
        <dbReference type="Pfam" id="PF13632"/>
    </source>
</evidence>
<proteinExistence type="inferred from homology"/>
<dbReference type="NCBIfam" id="NF003958">
    <property type="entry name" value="PRK05454.2-1"/>
    <property type="match status" value="1"/>
</dbReference>
<keyword evidence="10 13" id="KW-1133">Transmembrane helix</keyword>
<feature type="transmembrane region" description="Helical" evidence="13">
    <location>
        <begin position="531"/>
        <end position="549"/>
    </location>
</feature>
<dbReference type="PROSITE" id="PS51257">
    <property type="entry name" value="PROKAR_LIPOPROTEIN"/>
    <property type="match status" value="1"/>
</dbReference>
<comment type="subcellular location">
    <subcellularLocation>
        <location evidence="1">Cell inner membrane</location>
        <topology evidence="1">Multi-pass membrane protein</topology>
    </subcellularLocation>
</comment>
<evidence type="ECO:0000256" key="9">
    <source>
        <dbReference type="ARBA" id="ARBA00022692"/>
    </source>
</evidence>
<comment type="pathway">
    <text evidence="2">Glycan metabolism; osmoregulated periplasmic glucan (OPG) biosynthesis.</text>
</comment>
<evidence type="ECO:0000256" key="1">
    <source>
        <dbReference type="ARBA" id="ARBA00004429"/>
    </source>
</evidence>
<comment type="caution">
    <text evidence="15">The sequence shown here is derived from an EMBL/GenBank/DDBJ whole genome shotgun (WGS) entry which is preliminary data.</text>
</comment>
<evidence type="ECO:0000256" key="7">
    <source>
        <dbReference type="ARBA" id="ARBA00022676"/>
    </source>
</evidence>
<dbReference type="InterPro" id="IPR050321">
    <property type="entry name" value="Glycosyltr_2/OpgH_subfam"/>
</dbReference>
<feature type="transmembrane region" description="Helical" evidence="13">
    <location>
        <begin position="503"/>
        <end position="525"/>
    </location>
</feature>
<keyword evidence="16" id="KW-1185">Reference proteome</keyword>
<evidence type="ECO:0000256" key="11">
    <source>
        <dbReference type="ARBA" id="ARBA00023136"/>
    </source>
</evidence>
<dbReference type="PANTHER" id="PTHR43867">
    <property type="entry name" value="CELLULOSE SYNTHASE CATALYTIC SUBUNIT A [UDP-FORMING]"/>
    <property type="match status" value="1"/>
</dbReference>
<reference evidence="16" key="1">
    <citation type="journal article" date="2019" name="Int. J. Syst. Evol. Microbiol.">
        <title>The Global Catalogue of Microorganisms (GCM) 10K type strain sequencing project: providing services to taxonomists for standard genome sequencing and annotation.</title>
        <authorList>
            <consortium name="The Broad Institute Genomics Platform"/>
            <consortium name="The Broad Institute Genome Sequencing Center for Infectious Disease"/>
            <person name="Wu L."/>
            <person name="Ma J."/>
        </authorList>
    </citation>
    <scope>NUCLEOTIDE SEQUENCE [LARGE SCALE GENOMIC DNA]</scope>
    <source>
        <strain evidence="16">KCTC 62192</strain>
    </source>
</reference>
<evidence type="ECO:0000256" key="12">
    <source>
        <dbReference type="SAM" id="MobiDB-lite"/>
    </source>
</evidence>
<organism evidence="15 16">
    <name type="scientific">Acidimangrovimonas pyrenivorans</name>
    <dbReference type="NCBI Taxonomy" id="2030798"/>
    <lineage>
        <taxon>Bacteria</taxon>
        <taxon>Pseudomonadati</taxon>
        <taxon>Pseudomonadota</taxon>
        <taxon>Alphaproteobacteria</taxon>
        <taxon>Rhodobacterales</taxon>
        <taxon>Paracoccaceae</taxon>
        <taxon>Acidimangrovimonas</taxon>
    </lineage>
</organism>
<keyword evidence="11 13" id="KW-0472">Membrane</keyword>
<dbReference type="GO" id="GO:0016757">
    <property type="term" value="F:glycosyltransferase activity"/>
    <property type="evidence" value="ECO:0007669"/>
    <property type="project" value="UniProtKB-KW"/>
</dbReference>
<evidence type="ECO:0000256" key="10">
    <source>
        <dbReference type="ARBA" id="ARBA00022989"/>
    </source>
</evidence>
<feature type="transmembrane region" description="Helical" evidence="13">
    <location>
        <begin position="51"/>
        <end position="72"/>
    </location>
</feature>
<keyword evidence="7 15" id="KW-0328">Glycosyltransferase</keyword>
<dbReference type="InterPro" id="IPR001173">
    <property type="entry name" value="Glyco_trans_2-like"/>
</dbReference>
<dbReference type="CDD" id="cd04191">
    <property type="entry name" value="Glucan_BSP_MdoH"/>
    <property type="match status" value="1"/>
</dbReference>
<name>A0ABV7AGX1_9RHOB</name>
<dbReference type="PANTHER" id="PTHR43867:SF5">
    <property type="entry name" value="GLUCANS BIOSYNTHESIS GLUCOSYLTRANSFERASE H"/>
    <property type="match status" value="1"/>
</dbReference>
<dbReference type="NCBIfam" id="NF003962">
    <property type="entry name" value="PRK05454.2-5"/>
    <property type="match status" value="1"/>
</dbReference>
<evidence type="ECO:0000256" key="6">
    <source>
        <dbReference type="ARBA" id="ARBA00022519"/>
    </source>
</evidence>
<comment type="similarity">
    <text evidence="3">Belongs to the glycosyltransferase 2 family. OpgH subfamily.</text>
</comment>